<evidence type="ECO:0000313" key="2">
    <source>
        <dbReference type="EMBL" id="CRY95993.1"/>
    </source>
</evidence>
<organism evidence="2">
    <name type="scientific">uncultured prokaryote</name>
    <dbReference type="NCBI Taxonomy" id="198431"/>
    <lineage>
        <taxon>unclassified sequences</taxon>
        <taxon>environmental samples</taxon>
    </lineage>
</organism>
<evidence type="ECO:0000259" key="1">
    <source>
        <dbReference type="Pfam" id="PF05732"/>
    </source>
</evidence>
<dbReference type="GO" id="GO:0006260">
    <property type="term" value="P:DNA replication"/>
    <property type="evidence" value="ECO:0007669"/>
    <property type="project" value="InterPro"/>
</dbReference>
<keyword evidence="2" id="KW-0614">Plasmid</keyword>
<accession>A0A0H5Q285</accession>
<protein>
    <recommendedName>
        <fullName evidence="1">Plasmid replication protein RepL domain-containing protein</fullName>
    </recommendedName>
</protein>
<dbReference type="AlphaFoldDB" id="A0A0H5Q285"/>
<dbReference type="Pfam" id="PF05732">
    <property type="entry name" value="RepL"/>
    <property type="match status" value="1"/>
</dbReference>
<reference evidence="2" key="1">
    <citation type="submission" date="2015-06" db="EMBL/GenBank/DDBJ databases">
        <authorList>
            <person name="Joergensen T."/>
        </authorList>
    </citation>
    <scope>NUCLEOTIDE SEQUENCE</scope>
    <source>
        <plasmid evidence="2">pRGFK0860</plasmid>
    </source>
</reference>
<dbReference type="EMBL" id="LN853464">
    <property type="protein sequence ID" value="CRY95993.1"/>
    <property type="molecule type" value="Genomic_DNA"/>
</dbReference>
<sequence>MYDDKNKTKFITRETIYKDESGEHTLQETEIYKKIYGSQQFWKIYLSDFLNALGLINNNKQLDVLFHVLENTDQASNIYIGTYQKITKEMDVSYQTVAIIFKKMQENNLITKIQNGVYKVNPSIMVKGGESKRQRLVVEYESLKANNTEEVE</sequence>
<feature type="domain" description="Plasmid replication protein RepL" evidence="1">
    <location>
        <begin position="4"/>
        <end position="150"/>
    </location>
</feature>
<reference evidence="2" key="2">
    <citation type="submission" date="2015-07" db="EMBL/GenBank/DDBJ databases">
        <title>Plasmids, circular viruses and viroids from rat gut.</title>
        <authorList>
            <person name="Jorgensen T.J."/>
            <person name="Hansen M.A."/>
            <person name="Xu Z."/>
            <person name="Tabak M.A."/>
            <person name="Sorensen S.J."/>
            <person name="Hansen L.H."/>
        </authorList>
    </citation>
    <scope>NUCLEOTIDE SEQUENCE</scope>
    <source>
        <plasmid evidence="2">pRGFK0860</plasmid>
    </source>
</reference>
<geneLocation type="plasmid" evidence="2">
    <name>pRGFK0860</name>
</geneLocation>
<dbReference type="GO" id="GO:0006276">
    <property type="term" value="P:plasmid maintenance"/>
    <property type="evidence" value="ECO:0007669"/>
    <property type="project" value="InterPro"/>
</dbReference>
<name>A0A0H5Q285_9ZZZZ</name>
<proteinExistence type="predicted"/>
<dbReference type="InterPro" id="IPR008813">
    <property type="entry name" value="Plasmid_replication_RepL"/>
</dbReference>